<reference evidence="5" key="1">
    <citation type="journal article" date="2019" name="Int. J. Syst. Evol. Microbiol.">
        <title>The Global Catalogue of Microorganisms (GCM) 10K type strain sequencing project: providing services to taxonomists for standard genome sequencing and annotation.</title>
        <authorList>
            <consortium name="The Broad Institute Genomics Platform"/>
            <consortium name="The Broad Institute Genome Sequencing Center for Infectious Disease"/>
            <person name="Wu L."/>
            <person name="Ma J."/>
        </authorList>
    </citation>
    <scope>NUCLEOTIDE SEQUENCE [LARGE SCALE GENOMIC DNA]</scope>
    <source>
        <strain evidence="5">KCTC 13528</strain>
    </source>
</reference>
<evidence type="ECO:0000313" key="5">
    <source>
        <dbReference type="Proteomes" id="UP001597561"/>
    </source>
</evidence>
<dbReference type="Gene3D" id="1.20.120.1600">
    <property type="match status" value="1"/>
</dbReference>
<comment type="similarity">
    <text evidence="3">Belongs to the HAD-like hydrolase superfamily.</text>
</comment>
<dbReference type="Gene3D" id="3.40.50.1000">
    <property type="entry name" value="HAD superfamily/HAD-like"/>
    <property type="match status" value="1"/>
</dbReference>
<evidence type="ECO:0000256" key="3">
    <source>
        <dbReference type="HAMAP-Rule" id="MF_02240"/>
    </source>
</evidence>
<dbReference type="GO" id="GO:0016787">
    <property type="term" value="F:hydrolase activity"/>
    <property type="evidence" value="ECO:0007669"/>
    <property type="project" value="UniProtKB-KW"/>
</dbReference>
<keyword evidence="3" id="KW-0028">Amino-acid biosynthesis</keyword>
<dbReference type="NCBIfam" id="TIGR01509">
    <property type="entry name" value="HAD-SF-IA-v3"/>
    <property type="match status" value="1"/>
</dbReference>
<dbReference type="InterPro" id="IPR036412">
    <property type="entry name" value="HAD-like_sf"/>
</dbReference>
<name>A0ABW5ZDT2_9BACL</name>
<proteinExistence type="inferred from homology"/>
<comment type="pathway">
    <text evidence="3">Amino-acid biosynthesis; L-serine biosynthesis; L-serine from 3-phospho-D-glycerate: step 3/3.</text>
</comment>
<protein>
    <recommendedName>
        <fullName evidence="3">Phosphoserine phosphatase</fullName>
        <shortName evidence="3">PSP</shortName>
        <ecNumber evidence="3">3.1.3.3</ecNumber>
    </recommendedName>
</protein>
<dbReference type="PANTHER" id="PTHR46470:SF3">
    <property type="entry name" value="N-ACYLNEURAMINATE-9-PHOSPHATASE"/>
    <property type="match status" value="1"/>
</dbReference>
<keyword evidence="3" id="KW-0170">Cobalt</keyword>
<evidence type="ECO:0000256" key="2">
    <source>
        <dbReference type="ARBA" id="ARBA00022842"/>
    </source>
</evidence>
<dbReference type="NCBIfam" id="TIGR01549">
    <property type="entry name" value="HAD-SF-IA-v1"/>
    <property type="match status" value="1"/>
</dbReference>
<dbReference type="SFLD" id="SFLDG01129">
    <property type="entry name" value="C1.5:_HAD__Beta-PGM__Phosphata"/>
    <property type="match status" value="1"/>
</dbReference>
<dbReference type="PANTHER" id="PTHR46470">
    <property type="entry name" value="N-ACYLNEURAMINATE-9-PHOSPHATASE"/>
    <property type="match status" value="1"/>
</dbReference>
<comment type="catalytic activity">
    <reaction evidence="3">
        <text>O-phospho-D-serine + H2O = D-serine + phosphate</text>
        <dbReference type="Rhea" id="RHEA:24873"/>
        <dbReference type="ChEBI" id="CHEBI:15377"/>
        <dbReference type="ChEBI" id="CHEBI:35247"/>
        <dbReference type="ChEBI" id="CHEBI:43474"/>
        <dbReference type="ChEBI" id="CHEBI:58680"/>
        <dbReference type="EC" id="3.1.3.3"/>
    </reaction>
</comment>
<keyword evidence="5" id="KW-1185">Reference proteome</keyword>
<dbReference type="HAMAP" id="MF_02240">
    <property type="entry name" value="PSP"/>
    <property type="match status" value="1"/>
</dbReference>
<organism evidence="4 5">
    <name type="scientific">Jeotgalibacillus terrae</name>
    <dbReference type="NCBI Taxonomy" id="587735"/>
    <lineage>
        <taxon>Bacteria</taxon>
        <taxon>Bacillati</taxon>
        <taxon>Bacillota</taxon>
        <taxon>Bacilli</taxon>
        <taxon>Bacillales</taxon>
        <taxon>Caryophanaceae</taxon>
        <taxon>Jeotgalibacillus</taxon>
    </lineage>
</organism>
<dbReference type="SFLD" id="SFLDS00003">
    <property type="entry name" value="Haloacid_Dehalogenase"/>
    <property type="match status" value="1"/>
</dbReference>
<dbReference type="SUPFAM" id="SSF56784">
    <property type="entry name" value="HAD-like"/>
    <property type="match status" value="1"/>
</dbReference>
<dbReference type="RefSeq" id="WP_204729623.1">
    <property type="nucleotide sequence ID" value="NZ_JAFBDK010000009.1"/>
</dbReference>
<dbReference type="Pfam" id="PF00702">
    <property type="entry name" value="Hydrolase"/>
    <property type="match status" value="1"/>
</dbReference>
<dbReference type="EC" id="3.1.3.3" evidence="3"/>
<gene>
    <name evidence="4" type="ORF">ACFS5P_03585</name>
</gene>
<dbReference type="EMBL" id="JBHUPG010000005">
    <property type="protein sequence ID" value="MFD2910942.1"/>
    <property type="molecule type" value="Genomic_DNA"/>
</dbReference>
<keyword evidence="1 3" id="KW-0378">Hydrolase</keyword>
<evidence type="ECO:0000313" key="4">
    <source>
        <dbReference type="EMBL" id="MFD2910942.1"/>
    </source>
</evidence>
<comment type="caution">
    <text evidence="4">The sequence shown here is derived from an EMBL/GenBank/DDBJ whole genome shotgun (WGS) entry which is preliminary data.</text>
</comment>
<dbReference type="InterPro" id="IPR044266">
    <property type="entry name" value="PSP_YsaA"/>
</dbReference>
<comment type="function">
    <text evidence="3">Catalyzes the last step of the phosphorylated serine biosynthetic pathway, i.e. dephosphorylation of O-phospho-L-serine to form L-serine.</text>
</comment>
<keyword evidence="2 3" id="KW-0460">Magnesium</keyword>
<dbReference type="Proteomes" id="UP001597561">
    <property type="component" value="Unassembled WGS sequence"/>
</dbReference>
<accession>A0ABW5ZDT2</accession>
<comment type="catalytic activity">
    <reaction evidence="3">
        <text>O-phospho-L-serine + H2O = L-serine + phosphate</text>
        <dbReference type="Rhea" id="RHEA:21208"/>
        <dbReference type="ChEBI" id="CHEBI:15377"/>
        <dbReference type="ChEBI" id="CHEBI:33384"/>
        <dbReference type="ChEBI" id="CHEBI:43474"/>
        <dbReference type="ChEBI" id="CHEBI:57524"/>
        <dbReference type="EC" id="3.1.3.3"/>
    </reaction>
</comment>
<dbReference type="InterPro" id="IPR023214">
    <property type="entry name" value="HAD_sf"/>
</dbReference>
<sequence length="260" mass="29181">MPSAIFFDLDDTLLWDKKSIETALSKTAEDAKRLYGTDPEAMLAEVKKAAPEIYQEYAFYDFTKMIGINPFEGLWGAFGDPVHYQFRLMGQQIESYQQRVWQAALKVCGTDVDGSVLRKHFITHRKASPFLYEETIEVLSDLKAAGYKLVIVTNGAPSLQLEKLRITPEIVPYFDHIIISGNVGEGKPGRAIFDQALRLAEVSADDAWMVGDNLKTDILGANRAGIHSIWIQHHDDTVPGEADGQPDQTIRRLKEIKTLL</sequence>
<evidence type="ECO:0000256" key="1">
    <source>
        <dbReference type="ARBA" id="ARBA00022801"/>
    </source>
</evidence>
<comment type="cofactor">
    <cofactor evidence="3">
        <name>Mg(2+)</name>
        <dbReference type="ChEBI" id="CHEBI:18420"/>
    </cofactor>
    <cofactor evidence="3">
        <name>Co(2+)</name>
        <dbReference type="ChEBI" id="CHEBI:48828"/>
    </cofactor>
</comment>
<dbReference type="NCBIfam" id="TIGR01662">
    <property type="entry name" value="HAD-SF-IIIA"/>
    <property type="match status" value="1"/>
</dbReference>
<keyword evidence="3" id="KW-0718">Serine biosynthesis</keyword>
<dbReference type="InterPro" id="IPR006439">
    <property type="entry name" value="HAD-SF_hydro_IA"/>
</dbReference>
<dbReference type="InterPro" id="IPR051400">
    <property type="entry name" value="HAD-like_hydrolase"/>
</dbReference>
<dbReference type="InterPro" id="IPR006549">
    <property type="entry name" value="HAD-SF_hydro_IIIA"/>
</dbReference>